<dbReference type="EC" id="6.1.1.20" evidence="4"/>
<comment type="cofactor">
    <cofactor evidence="1">
        <name>Mg(2+)</name>
        <dbReference type="ChEBI" id="CHEBI:18420"/>
    </cofactor>
</comment>
<dbReference type="FunFam" id="3.50.40.10:FF:000002">
    <property type="entry name" value="phenylalanine--tRNA ligase beta subunit"/>
    <property type="match status" value="1"/>
</dbReference>
<dbReference type="PANTHER" id="PTHR10947">
    <property type="entry name" value="PHENYLALANYL-TRNA SYNTHETASE BETA CHAIN AND LEUCINE-RICH REPEAT-CONTAINING PROTEIN 47"/>
    <property type="match status" value="1"/>
</dbReference>
<dbReference type="GO" id="GO:0003723">
    <property type="term" value="F:RNA binding"/>
    <property type="evidence" value="ECO:0007669"/>
    <property type="project" value="InterPro"/>
</dbReference>
<name>A0A7D9DH52_PARCT</name>
<evidence type="ECO:0000256" key="3">
    <source>
        <dbReference type="ARBA" id="ARBA00007438"/>
    </source>
</evidence>
<keyword evidence="6" id="KW-0963">Cytoplasm</keyword>
<evidence type="ECO:0000256" key="4">
    <source>
        <dbReference type="ARBA" id="ARBA00012814"/>
    </source>
</evidence>
<accession>A0A7D9DH52</accession>
<evidence type="ECO:0000313" key="16">
    <source>
        <dbReference type="EMBL" id="CAB3984429.1"/>
    </source>
</evidence>
<evidence type="ECO:0000256" key="12">
    <source>
        <dbReference type="ARBA" id="ARBA00022917"/>
    </source>
</evidence>
<dbReference type="Proteomes" id="UP001152795">
    <property type="component" value="Unassembled WGS sequence"/>
</dbReference>
<evidence type="ECO:0000256" key="9">
    <source>
        <dbReference type="ARBA" id="ARBA00022741"/>
    </source>
</evidence>
<dbReference type="GO" id="GO:0006432">
    <property type="term" value="P:phenylalanyl-tRNA aminoacylation"/>
    <property type="evidence" value="ECO:0007669"/>
    <property type="project" value="InterPro"/>
</dbReference>
<dbReference type="Gene3D" id="3.50.40.10">
    <property type="entry name" value="Phenylalanyl-trna Synthetase, Chain B, domain 3"/>
    <property type="match status" value="1"/>
</dbReference>
<dbReference type="Gene3D" id="3.30.56.10">
    <property type="match status" value="1"/>
</dbReference>
<comment type="subcellular location">
    <subcellularLocation>
        <location evidence="2">Cytoplasm</location>
    </subcellularLocation>
</comment>
<evidence type="ECO:0000256" key="2">
    <source>
        <dbReference type="ARBA" id="ARBA00004496"/>
    </source>
</evidence>
<dbReference type="AlphaFoldDB" id="A0A7D9DH52"/>
<evidence type="ECO:0000256" key="10">
    <source>
        <dbReference type="ARBA" id="ARBA00022840"/>
    </source>
</evidence>
<dbReference type="OrthoDB" id="1698572at2759"/>
<dbReference type="SUPFAM" id="SSF56037">
    <property type="entry name" value="PheT/TilS domain"/>
    <property type="match status" value="1"/>
</dbReference>
<keyword evidence="13" id="KW-0030">Aminoacyl-tRNA synthetase</keyword>
<dbReference type="GO" id="GO:0009328">
    <property type="term" value="C:phenylalanine-tRNA ligase complex"/>
    <property type="evidence" value="ECO:0007669"/>
    <property type="project" value="TreeGrafter"/>
</dbReference>
<dbReference type="InterPro" id="IPR004531">
    <property type="entry name" value="Phe-tRNA-synth_IIc_bsu_arc_euk"/>
</dbReference>
<keyword evidence="9" id="KW-0547">Nucleotide-binding</keyword>
<keyword evidence="12" id="KW-0648">Protein biosynthesis</keyword>
<evidence type="ECO:0000256" key="5">
    <source>
        <dbReference type="ARBA" id="ARBA00017032"/>
    </source>
</evidence>
<evidence type="ECO:0000256" key="1">
    <source>
        <dbReference type="ARBA" id="ARBA00001946"/>
    </source>
</evidence>
<dbReference type="InterPro" id="IPR045060">
    <property type="entry name" value="Phe-tRNA-ligase_IIc_bsu"/>
</dbReference>
<dbReference type="InterPro" id="IPR009061">
    <property type="entry name" value="DNA-bd_dom_put_sf"/>
</dbReference>
<organism evidence="16 17">
    <name type="scientific">Paramuricea clavata</name>
    <name type="common">Red gorgonian</name>
    <name type="synonym">Violescent sea-whip</name>
    <dbReference type="NCBI Taxonomy" id="317549"/>
    <lineage>
        <taxon>Eukaryota</taxon>
        <taxon>Metazoa</taxon>
        <taxon>Cnidaria</taxon>
        <taxon>Anthozoa</taxon>
        <taxon>Octocorallia</taxon>
        <taxon>Malacalcyonacea</taxon>
        <taxon>Plexauridae</taxon>
        <taxon>Paramuricea</taxon>
    </lineage>
</organism>
<protein>
    <recommendedName>
        <fullName evidence="5">Phenylalanine--tRNA ligase beta subunit</fullName>
        <ecNumber evidence="4">6.1.1.20</ecNumber>
    </recommendedName>
    <alternativeName>
        <fullName evidence="14">Phenylalanyl-tRNA synthetase beta subunit</fullName>
    </alternativeName>
</protein>
<dbReference type="InterPro" id="IPR005146">
    <property type="entry name" value="B3/B4_tRNA-bd"/>
</dbReference>
<dbReference type="InterPro" id="IPR040659">
    <property type="entry name" value="PhetRS_B1"/>
</dbReference>
<keyword evidence="8" id="KW-0479">Metal-binding</keyword>
<evidence type="ECO:0000256" key="6">
    <source>
        <dbReference type="ARBA" id="ARBA00022490"/>
    </source>
</evidence>
<keyword evidence="17" id="KW-1185">Reference proteome</keyword>
<comment type="similarity">
    <text evidence="3">Belongs to the phenylalanyl-tRNA synthetase beta subunit family. Type 2 subfamily.</text>
</comment>
<dbReference type="SUPFAM" id="SSF46955">
    <property type="entry name" value="Putative DNA-binding domain"/>
    <property type="match status" value="1"/>
</dbReference>
<dbReference type="EMBL" id="CACRXK020000738">
    <property type="protein sequence ID" value="CAB3984429.1"/>
    <property type="molecule type" value="Genomic_DNA"/>
</dbReference>
<sequence>MPTVQVERDQLFKLLGKEYTDEEFDELCFDFGIELDEVTSEKVMITKEQGQDKAETASDKVIYKIDVPANRYDLLCIEGLSRSLLVFLQKIKAPRYHLSKPDGPLQRLTIAKQTAQVRPYCVTAVLRDVTLTQEGYNSFIELQDKLHQNICRKRSLVAIGTHDLDSIKGPFLYDARPPQDIKFIPLNKDKEYTAVELMELYQSDNNLKHYLHIIKDKPVYPVIYDSNGIVLSMPPIINGNHSKITLNTKNIFIESTATDLRKAEIVLDTLVTIFSVYCKQKFIVEQSEVVQPDGSVVLYPKLNYRHETISVKETNTKVGINESAERIADLLTRMCLSSECLFFLYYLFDSC</sequence>
<dbReference type="FunFam" id="3.30.56.10:FF:000008">
    <property type="entry name" value="Phenylalanyl-tRNA synthetase subunit beta"/>
    <property type="match status" value="1"/>
</dbReference>
<dbReference type="PANTHER" id="PTHR10947:SF0">
    <property type="entry name" value="PHENYLALANINE--TRNA LIGASE BETA SUBUNIT"/>
    <property type="match status" value="1"/>
</dbReference>
<evidence type="ECO:0000256" key="11">
    <source>
        <dbReference type="ARBA" id="ARBA00022842"/>
    </source>
</evidence>
<feature type="domain" description="B3/B4 tRNA-binding" evidence="15">
    <location>
        <begin position="117"/>
        <end position="279"/>
    </location>
</feature>
<evidence type="ECO:0000313" key="17">
    <source>
        <dbReference type="Proteomes" id="UP001152795"/>
    </source>
</evidence>
<dbReference type="GO" id="GO:0004826">
    <property type="term" value="F:phenylalanine-tRNA ligase activity"/>
    <property type="evidence" value="ECO:0007669"/>
    <property type="project" value="UniProtKB-EC"/>
</dbReference>
<gene>
    <name evidence="16" type="ORF">PACLA_8A077259</name>
</gene>
<keyword evidence="7 16" id="KW-0436">Ligase</keyword>
<proteinExistence type="inferred from homology"/>
<dbReference type="GO" id="GO:0005524">
    <property type="term" value="F:ATP binding"/>
    <property type="evidence" value="ECO:0007669"/>
    <property type="project" value="UniProtKB-KW"/>
</dbReference>
<dbReference type="NCBIfam" id="TIGR00471">
    <property type="entry name" value="pheT_arch"/>
    <property type="match status" value="1"/>
</dbReference>
<keyword evidence="11" id="KW-0460">Magnesium</keyword>
<reference evidence="16" key="1">
    <citation type="submission" date="2020-04" db="EMBL/GenBank/DDBJ databases">
        <authorList>
            <person name="Alioto T."/>
            <person name="Alioto T."/>
            <person name="Gomez Garrido J."/>
        </authorList>
    </citation>
    <scope>NUCLEOTIDE SEQUENCE</scope>
    <source>
        <strain evidence="16">A484AB</strain>
    </source>
</reference>
<dbReference type="InterPro" id="IPR020825">
    <property type="entry name" value="Phe-tRNA_synthase-like_B3/B4"/>
</dbReference>
<comment type="caution">
    <text evidence="16">The sequence shown here is derived from an EMBL/GenBank/DDBJ whole genome shotgun (WGS) entry which is preliminary data.</text>
</comment>
<dbReference type="SMART" id="SM00873">
    <property type="entry name" value="B3_4"/>
    <property type="match status" value="1"/>
</dbReference>
<evidence type="ECO:0000259" key="15">
    <source>
        <dbReference type="SMART" id="SM00873"/>
    </source>
</evidence>
<dbReference type="GO" id="GO:0046872">
    <property type="term" value="F:metal ion binding"/>
    <property type="evidence" value="ECO:0007669"/>
    <property type="project" value="UniProtKB-KW"/>
</dbReference>
<evidence type="ECO:0000256" key="14">
    <source>
        <dbReference type="ARBA" id="ARBA00033189"/>
    </source>
</evidence>
<evidence type="ECO:0000256" key="7">
    <source>
        <dbReference type="ARBA" id="ARBA00022598"/>
    </source>
</evidence>
<dbReference type="Pfam" id="PF18262">
    <property type="entry name" value="PhetRS_B1"/>
    <property type="match status" value="1"/>
</dbReference>
<evidence type="ECO:0000256" key="13">
    <source>
        <dbReference type="ARBA" id="ARBA00023146"/>
    </source>
</evidence>
<dbReference type="Pfam" id="PF03483">
    <property type="entry name" value="B3_4"/>
    <property type="match status" value="1"/>
</dbReference>
<evidence type="ECO:0000256" key="8">
    <source>
        <dbReference type="ARBA" id="ARBA00022723"/>
    </source>
</evidence>
<keyword evidence="10" id="KW-0067">ATP-binding</keyword>